<dbReference type="InterPro" id="IPR045063">
    <property type="entry name" value="Dynamin_N"/>
</dbReference>
<keyword evidence="3" id="KW-0378">Hydrolase</keyword>
<dbReference type="Proteomes" id="UP000194260">
    <property type="component" value="Chromosome"/>
</dbReference>
<organism evidence="7 8">
    <name type="scientific">Campylobacter porcelli</name>
    <dbReference type="NCBI Taxonomy" id="1660073"/>
    <lineage>
        <taxon>Bacteria</taxon>
        <taxon>Pseudomonadati</taxon>
        <taxon>Campylobacterota</taxon>
        <taxon>Epsilonproteobacteria</taxon>
        <taxon>Campylobacterales</taxon>
        <taxon>Campylobacteraceae</taxon>
        <taxon>Campylobacter</taxon>
    </lineage>
</organism>
<evidence type="ECO:0000256" key="4">
    <source>
        <dbReference type="ARBA" id="ARBA00023134"/>
    </source>
</evidence>
<reference evidence="8" key="1">
    <citation type="journal article" date="2017" name="Genome Biol. Evol.">
        <title>Comparative Genomic Analysis Identifies a Campylobacter Clade Deficient in Selenium Metabolism.</title>
        <authorList>
            <person name="Miller W.G."/>
            <person name="Yee E."/>
            <person name="Lopes B.S."/>
            <person name="Chapman M.H."/>
            <person name="Huynh S."/>
            <person name="Bono J.L."/>
            <person name="Parker C.T."/>
            <person name="Strachan N.J.C."/>
            <person name="Forbes K.J."/>
        </authorList>
    </citation>
    <scope>NUCLEOTIDE SEQUENCE [LARGE SCALE GENOMIC DNA]</scope>
    <source>
        <strain evidence="8">RM6137</strain>
    </source>
</reference>
<dbReference type="Pfam" id="PF00350">
    <property type="entry name" value="Dynamin_N"/>
    <property type="match status" value="1"/>
</dbReference>
<protein>
    <submittedName>
        <fullName evidence="7">GTP-binding protein (Dynamin domain)</fullName>
    </submittedName>
</protein>
<dbReference type="Gene3D" id="3.40.50.300">
    <property type="entry name" value="P-loop containing nucleotide triphosphate hydrolases"/>
    <property type="match status" value="1"/>
</dbReference>
<dbReference type="CDD" id="cd09912">
    <property type="entry name" value="DLP_2"/>
    <property type="match status" value="1"/>
</dbReference>
<dbReference type="STRING" id="1660073.CSUIS_1059"/>
<dbReference type="PANTHER" id="PTHR10465:SF0">
    <property type="entry name" value="SARCALUMENIN"/>
    <property type="match status" value="1"/>
</dbReference>
<dbReference type="AlphaFoldDB" id="A0A1X9SX98"/>
<dbReference type="KEGG" id="camy:CSUIS_1059"/>
<keyword evidence="4" id="KW-0342">GTP-binding</keyword>
<dbReference type="PANTHER" id="PTHR10465">
    <property type="entry name" value="TRANSMEMBRANE GTPASE FZO1"/>
    <property type="match status" value="1"/>
</dbReference>
<comment type="subcellular location">
    <subcellularLocation>
        <location evidence="1">Membrane</location>
    </subcellularLocation>
</comment>
<dbReference type="GO" id="GO:0008053">
    <property type="term" value="P:mitochondrial fusion"/>
    <property type="evidence" value="ECO:0007669"/>
    <property type="project" value="TreeGrafter"/>
</dbReference>
<dbReference type="GO" id="GO:0005525">
    <property type="term" value="F:GTP binding"/>
    <property type="evidence" value="ECO:0007669"/>
    <property type="project" value="UniProtKB-KW"/>
</dbReference>
<dbReference type="InterPro" id="IPR027417">
    <property type="entry name" value="P-loop_NTPase"/>
</dbReference>
<keyword evidence="5" id="KW-0472">Membrane</keyword>
<accession>A0A1X9SX98</accession>
<evidence type="ECO:0000256" key="2">
    <source>
        <dbReference type="ARBA" id="ARBA00022741"/>
    </source>
</evidence>
<dbReference type="GO" id="GO:0003924">
    <property type="term" value="F:GTPase activity"/>
    <property type="evidence" value="ECO:0007669"/>
    <property type="project" value="InterPro"/>
</dbReference>
<feature type="domain" description="Dynamin N-terminal" evidence="6">
    <location>
        <begin position="60"/>
        <end position="199"/>
    </location>
</feature>
<evidence type="ECO:0000256" key="3">
    <source>
        <dbReference type="ARBA" id="ARBA00022801"/>
    </source>
</evidence>
<dbReference type="RefSeq" id="WP_086297636.1">
    <property type="nucleotide sequence ID" value="NZ_CP018789.1"/>
</dbReference>
<dbReference type="SUPFAM" id="SSF52540">
    <property type="entry name" value="P-loop containing nucleoside triphosphate hydrolases"/>
    <property type="match status" value="1"/>
</dbReference>
<name>A0A1X9SX98_9BACT</name>
<evidence type="ECO:0000313" key="8">
    <source>
        <dbReference type="Proteomes" id="UP000194260"/>
    </source>
</evidence>
<evidence type="ECO:0000259" key="6">
    <source>
        <dbReference type="Pfam" id="PF00350"/>
    </source>
</evidence>
<evidence type="ECO:0000256" key="1">
    <source>
        <dbReference type="ARBA" id="ARBA00004370"/>
    </source>
</evidence>
<proteinExistence type="predicted"/>
<gene>
    <name evidence="7" type="ORF">CSUIS_1059</name>
</gene>
<sequence length="600" mass="69164">MLKEFIKEYQRVYQISFDDGFLGEFERFCALISEPKFHPSKELIDRLNFLSLLSHEPPLVAIVGQFSSGKSSFLNALLGLDILPTGVVPVTAKPTFIKYAPNYMLKILHNDGRDEYKNIDELSAFVDQRHALKDVKNLTIYAPNELLKKISFIDTPGLNSRSDADTNETKMILNEAVALIWISLIDNAARKSELDELNLIPNSIKQNAIALLNQKDKLNGEEIDRVLTHANTTYSKHFSQVVAISAKMQRENRSDSGFEAVFEFLDKIANTKENFIKSACKDILISSQNQNLSFINILDEISDIFTKFQDRTNLKFSELNDSYNAKFEIFFEAIKQNAALIANEINSALKNEKSAYYKEKSGFLNKNSFEKIEYERVSLDRDEVLGKLIYNDDKFAKIFKKFKRDLSEFENEILADLQSIFDELKELTLRYKAKYESIRKSDPLHSDLLFADIRKFSSEVYSLFLSHIETLFLAKFANLGLFFERVFIKVSANYQNAIRLSVNFIAQKCEKSSQDYESDPVAFSLYYPRLSEINERILNELSYYEFESEFSGNATFITKFINSLKSQMADLMSKNQNYINSLKSKYQSDLNELENSLPWS</sequence>
<evidence type="ECO:0000313" key="7">
    <source>
        <dbReference type="EMBL" id="ARR00871.1"/>
    </source>
</evidence>
<dbReference type="InterPro" id="IPR027094">
    <property type="entry name" value="Mitofusin_fam"/>
</dbReference>
<keyword evidence="2" id="KW-0547">Nucleotide-binding</keyword>
<dbReference type="GO" id="GO:0016020">
    <property type="term" value="C:membrane"/>
    <property type="evidence" value="ECO:0007669"/>
    <property type="project" value="UniProtKB-SubCell"/>
</dbReference>
<dbReference type="EMBL" id="CP018789">
    <property type="protein sequence ID" value="ARR00871.1"/>
    <property type="molecule type" value="Genomic_DNA"/>
</dbReference>
<evidence type="ECO:0000256" key="5">
    <source>
        <dbReference type="ARBA" id="ARBA00023136"/>
    </source>
</evidence>